<feature type="transmembrane region" description="Helical" evidence="1">
    <location>
        <begin position="86"/>
        <end position="104"/>
    </location>
</feature>
<feature type="transmembrane region" description="Helical" evidence="1">
    <location>
        <begin position="124"/>
        <end position="153"/>
    </location>
</feature>
<proteinExistence type="predicted"/>
<feature type="transmembrane region" description="Helical" evidence="1">
    <location>
        <begin position="12"/>
        <end position="34"/>
    </location>
</feature>
<name>A0A6B1DBF2_9CHLR</name>
<accession>A0A6B1DBF2</accession>
<feature type="transmembrane region" description="Helical" evidence="1">
    <location>
        <begin position="165"/>
        <end position="183"/>
    </location>
</feature>
<evidence type="ECO:0008006" key="3">
    <source>
        <dbReference type="Google" id="ProtNLM"/>
    </source>
</evidence>
<organism evidence="2">
    <name type="scientific">Caldilineaceae bacterium SB0661_bin_32</name>
    <dbReference type="NCBI Taxonomy" id="2605255"/>
    <lineage>
        <taxon>Bacteria</taxon>
        <taxon>Bacillati</taxon>
        <taxon>Chloroflexota</taxon>
        <taxon>Caldilineae</taxon>
        <taxon>Caldilineales</taxon>
        <taxon>Caldilineaceae</taxon>
    </lineage>
</organism>
<comment type="caution">
    <text evidence="2">The sequence shown here is derived from an EMBL/GenBank/DDBJ whole genome shotgun (WGS) entry which is preliminary data.</text>
</comment>
<evidence type="ECO:0000256" key="1">
    <source>
        <dbReference type="SAM" id="Phobius"/>
    </source>
</evidence>
<dbReference type="AlphaFoldDB" id="A0A6B1DBF2"/>
<feature type="transmembrane region" description="Helical" evidence="1">
    <location>
        <begin position="54"/>
        <end position="74"/>
    </location>
</feature>
<dbReference type="EMBL" id="VXMH01000101">
    <property type="protein sequence ID" value="MYC96964.1"/>
    <property type="molecule type" value="Genomic_DNA"/>
</dbReference>
<protein>
    <recommendedName>
        <fullName evidence="3">DUF4386 family protein</fullName>
    </recommendedName>
</protein>
<keyword evidence="1" id="KW-0472">Membrane</keyword>
<evidence type="ECO:0000313" key="2">
    <source>
        <dbReference type="EMBL" id="MYC96964.1"/>
    </source>
</evidence>
<keyword evidence="1" id="KW-1133">Transmembrane helix</keyword>
<gene>
    <name evidence="2" type="ORF">F4X14_18560</name>
</gene>
<keyword evidence="1" id="KW-0812">Transmembrane</keyword>
<feature type="transmembrane region" description="Helical" evidence="1">
    <location>
        <begin position="189"/>
        <end position="209"/>
    </location>
</feature>
<sequence length="217" mass="23815">MKLIRAARIAGITALAAGIYSLLVLRPFYLQAVLVQEASRLTENSIWQWRLGGWFWLLTIFAWMILLVALKHYYSPVHRISTMLQSGLVVVSATLLIVSVLAGMNRFGLTEILSDGHPVETFGIYLNLVEHFALTSLGAGLLMGGGVTTWICIDLVVLNKLPTSWMVPGAVAGLLSLLSPFLLPELRHLLIALLAYSVWCSTLGLRVSLPSAYPDLE</sequence>
<reference evidence="2" key="1">
    <citation type="submission" date="2019-09" db="EMBL/GenBank/DDBJ databases">
        <title>Characterisation of the sponge microbiome using genome-centric metagenomics.</title>
        <authorList>
            <person name="Engelberts J.P."/>
            <person name="Robbins S.J."/>
            <person name="De Goeij J.M."/>
            <person name="Aranda M."/>
            <person name="Bell S.C."/>
            <person name="Webster N.S."/>
        </authorList>
    </citation>
    <scope>NUCLEOTIDE SEQUENCE</scope>
    <source>
        <strain evidence="2">SB0661_bin_32</strain>
    </source>
</reference>